<reference evidence="2" key="1">
    <citation type="submission" date="2021-01" db="EMBL/GenBank/DDBJ databases">
        <authorList>
            <person name="Corre E."/>
            <person name="Pelletier E."/>
            <person name="Niang G."/>
            <person name="Scheremetjew M."/>
            <person name="Finn R."/>
            <person name="Kale V."/>
            <person name="Holt S."/>
            <person name="Cochrane G."/>
            <person name="Meng A."/>
            <person name="Brown T."/>
            <person name="Cohen L."/>
        </authorList>
    </citation>
    <scope>NUCLEOTIDE SEQUENCE</scope>
    <source>
        <strain evidence="2">RCC3387</strain>
    </source>
</reference>
<keyword evidence="1" id="KW-0175">Coiled coil</keyword>
<feature type="coiled-coil region" evidence="1">
    <location>
        <begin position="184"/>
        <end position="239"/>
    </location>
</feature>
<proteinExistence type="predicted"/>
<sequence>MAAKVDVEECKRRLENLKAQGREAKADIQHKESMPRAMHHEAEMCSLQLERLRAQHEQAASDERGAVLGQEEATYALARLQHTAEELHLHARDLERQRRIDTVHQFNPMLWAQDEYRRHVAAQLHAVDAEIAAQHNRLRELKAMALQRKELQWSLMSRMPALHATAARAQRVADAHIQTFSAAHQEAREKEAAHAQEVAGLERELGGAQQRLDQHHARLEECRERHRELKETLVEERSSMSRLGCR</sequence>
<feature type="coiled-coil region" evidence="1">
    <location>
        <begin position="7"/>
        <end position="34"/>
    </location>
</feature>
<organism evidence="2">
    <name type="scientific">Zooxanthella nutricula</name>
    <dbReference type="NCBI Taxonomy" id="1333877"/>
    <lineage>
        <taxon>Eukaryota</taxon>
        <taxon>Sar</taxon>
        <taxon>Alveolata</taxon>
        <taxon>Dinophyceae</taxon>
        <taxon>Peridiniales</taxon>
        <taxon>Peridiniales incertae sedis</taxon>
        <taxon>Zooxanthella</taxon>
    </lineage>
</organism>
<evidence type="ECO:0000256" key="1">
    <source>
        <dbReference type="SAM" id="Coils"/>
    </source>
</evidence>
<gene>
    <name evidence="2" type="ORF">BRAN1462_LOCUS35502</name>
</gene>
<dbReference type="EMBL" id="HBGW01055923">
    <property type="protein sequence ID" value="CAD9593959.1"/>
    <property type="molecule type" value="Transcribed_RNA"/>
</dbReference>
<protein>
    <submittedName>
        <fullName evidence="2">Uncharacterized protein</fullName>
    </submittedName>
</protein>
<accession>A0A7S2PE08</accession>
<dbReference type="AlphaFoldDB" id="A0A7S2PE08"/>
<name>A0A7S2PE08_9DINO</name>
<evidence type="ECO:0000313" key="2">
    <source>
        <dbReference type="EMBL" id="CAD9593959.1"/>
    </source>
</evidence>